<dbReference type="SUPFAM" id="SSF102114">
    <property type="entry name" value="Radical SAM enzymes"/>
    <property type="match status" value="1"/>
</dbReference>
<organism evidence="8">
    <name type="scientific">Fusobacterium polymorphum ATCC 10953</name>
    <dbReference type="NCBI Taxonomy" id="393480"/>
    <lineage>
        <taxon>Bacteria</taxon>
        <taxon>Fusobacteriati</taxon>
        <taxon>Fusobacteriota</taxon>
        <taxon>Fusobacteriia</taxon>
        <taxon>Fusobacteriales</taxon>
        <taxon>Fusobacteriaceae</taxon>
        <taxon>Fusobacterium</taxon>
    </lineage>
</organism>
<keyword evidence="3" id="KW-0949">S-adenosyl-L-methionine</keyword>
<dbReference type="PANTHER" id="PTHR43787">
    <property type="entry name" value="FEMO COFACTOR BIOSYNTHESIS PROTEIN NIFB-RELATED"/>
    <property type="match status" value="1"/>
</dbReference>
<evidence type="ECO:0000256" key="6">
    <source>
        <dbReference type="ARBA" id="ARBA00023014"/>
    </source>
</evidence>
<dbReference type="GO" id="GO:0051539">
    <property type="term" value="F:4 iron, 4 sulfur cluster binding"/>
    <property type="evidence" value="ECO:0007669"/>
    <property type="project" value="UniProtKB-KW"/>
</dbReference>
<evidence type="ECO:0000256" key="5">
    <source>
        <dbReference type="ARBA" id="ARBA00023004"/>
    </source>
</evidence>
<dbReference type="SFLD" id="SFLDS00029">
    <property type="entry name" value="Radical_SAM"/>
    <property type="match status" value="1"/>
</dbReference>
<name>A5TVK1_FUSNP</name>
<reference evidence="8" key="2">
    <citation type="submission" date="2007-05" db="EMBL/GenBank/DDBJ databases">
        <title>Genome sequence of Fusobacterium nucleatum subspecies polymorphum - a genetically tractable Fusobacterium.</title>
        <authorList>
            <person name="Karpathy S.E."/>
            <person name="Xiang Q."/>
            <person name="Gioia J."/>
            <person name="Jiang H."/>
            <person name="Liu Y."/>
            <person name="Petrosino J.F."/>
            <person name="Yerrapragada S."/>
            <person name="Fox G.E."/>
            <person name="Kinder Haake S."/>
            <person name="Weinstock G.M."/>
            <person name="Highlander S.K."/>
        </authorList>
    </citation>
    <scope>NUCLEOTIDE SEQUENCE [LARGE SCALE GENOMIC DNA]</scope>
    <source>
        <strain evidence="8">ATCC 10953</strain>
    </source>
</reference>
<sequence>MKIKVVPNYYAPKIEGILNDFEKIHCVVYEKCNFKCIFCDFWQRNDIVFKEITLDNFSKVVEFLIKESNAFKFTGGEPCLNPDLKEMMNIIKTHGGIVFLDTNGSMFTKVKELVDEKLIDVIGISLKGNTPIEAQKNSGIRSDKACWSNVIETIKYATQKNIKTIVTRVIYNEITEEELVEMATILSYAGNNIYLKINNLMISQYNNNLSPVDEMIVINKIENFINQYPEYRGRIIYINDKSAVHTKQKIQYF</sequence>
<dbReference type="EMBL" id="CM000440">
    <property type="protein sequence ID" value="EDK88926.1"/>
    <property type="molecule type" value="Genomic_DNA"/>
</dbReference>
<dbReference type="GO" id="GO:0046872">
    <property type="term" value="F:metal ion binding"/>
    <property type="evidence" value="ECO:0007669"/>
    <property type="project" value="UniProtKB-KW"/>
</dbReference>
<dbReference type="GO" id="GO:0003824">
    <property type="term" value="F:catalytic activity"/>
    <property type="evidence" value="ECO:0007669"/>
    <property type="project" value="InterPro"/>
</dbReference>
<gene>
    <name evidence="8" type="ORF">FNP_1139</name>
</gene>
<comment type="cofactor">
    <cofactor evidence="1">
        <name>[4Fe-4S] cluster</name>
        <dbReference type="ChEBI" id="CHEBI:49883"/>
    </cofactor>
</comment>
<dbReference type="RefSeq" id="WP_005897437.1">
    <property type="nucleotide sequence ID" value="NZ_CM000440.1"/>
</dbReference>
<dbReference type="InterPro" id="IPR007197">
    <property type="entry name" value="rSAM"/>
</dbReference>
<dbReference type="InterPro" id="IPR013785">
    <property type="entry name" value="Aldolase_TIM"/>
</dbReference>
<dbReference type="PROSITE" id="PS51918">
    <property type="entry name" value="RADICAL_SAM"/>
    <property type="match status" value="1"/>
</dbReference>
<proteinExistence type="predicted"/>
<keyword evidence="4" id="KW-0479">Metal-binding</keyword>
<evidence type="ECO:0000259" key="7">
    <source>
        <dbReference type="PROSITE" id="PS51918"/>
    </source>
</evidence>
<accession>A5TVK1</accession>
<dbReference type="PANTHER" id="PTHR43787:SF3">
    <property type="entry name" value="ARYLSULFATASE REGULATORY PROTEIN"/>
    <property type="match status" value="1"/>
</dbReference>
<dbReference type="Proteomes" id="UP000001921">
    <property type="component" value="Chromosome"/>
</dbReference>
<evidence type="ECO:0000256" key="1">
    <source>
        <dbReference type="ARBA" id="ARBA00001966"/>
    </source>
</evidence>
<keyword evidence="2" id="KW-0004">4Fe-4S</keyword>
<dbReference type="InterPro" id="IPR058240">
    <property type="entry name" value="rSAM_sf"/>
</dbReference>
<evidence type="ECO:0000313" key="8">
    <source>
        <dbReference type="EMBL" id="EDK88926.1"/>
    </source>
</evidence>
<keyword evidence="6" id="KW-0411">Iron-sulfur</keyword>
<dbReference type="Pfam" id="PF04055">
    <property type="entry name" value="Radical_SAM"/>
    <property type="match status" value="1"/>
</dbReference>
<feature type="domain" description="Radical SAM core" evidence="7">
    <location>
        <begin position="18"/>
        <end position="234"/>
    </location>
</feature>
<dbReference type="CDD" id="cd01335">
    <property type="entry name" value="Radical_SAM"/>
    <property type="match status" value="1"/>
</dbReference>
<dbReference type="Gene3D" id="3.20.20.70">
    <property type="entry name" value="Aldolase class I"/>
    <property type="match status" value="1"/>
</dbReference>
<reference evidence="8" key="1">
    <citation type="submission" date="2006-07" db="EMBL/GenBank/DDBJ databases">
        <authorList>
            <person name="Qin X."/>
            <person name="Weinstock G.M."/>
        </authorList>
    </citation>
    <scope>NUCLEOTIDE SEQUENCE [LARGE SCALE GENOMIC DNA]</scope>
    <source>
        <strain evidence="8">ATCC 10953</strain>
    </source>
</reference>
<evidence type="ECO:0000256" key="2">
    <source>
        <dbReference type="ARBA" id="ARBA00022485"/>
    </source>
</evidence>
<evidence type="ECO:0000256" key="4">
    <source>
        <dbReference type="ARBA" id="ARBA00022723"/>
    </source>
</evidence>
<protein>
    <submittedName>
        <fullName evidence="8">Possible iron-sulfur (Fe-S) dehydrogenase</fullName>
    </submittedName>
</protein>
<evidence type="ECO:0000256" key="3">
    <source>
        <dbReference type="ARBA" id="ARBA00022691"/>
    </source>
</evidence>
<dbReference type="AlphaFoldDB" id="A5TVK1"/>
<dbReference type="GeneID" id="45634157"/>
<dbReference type="HOGENOM" id="CLU_1097348_0_0_0"/>
<dbReference type="SFLD" id="SFLDG01067">
    <property type="entry name" value="SPASM/twitch_domain_containing"/>
    <property type="match status" value="1"/>
</dbReference>
<dbReference type="eggNOG" id="COG1180">
    <property type="taxonomic scope" value="Bacteria"/>
</dbReference>
<keyword evidence="5" id="KW-0408">Iron</keyword>